<sequence>MGRELSLILFNTIISAVLAGVIWTVWQDDGRRAPVGSQSGEETVPIKPAGILQHDLKTAHLDEYEETINRPLFTKDRRPPVLASVENTEIRPSEIDKLVLTGIVTGPDKNLAILVNGVNQMEIRLQEGSAFQGWQLEQFASDEIVFSRQGEIRKLPLYKEDQPVATPSRGMVGAREALQQFRTRQQRTRKSQN</sequence>
<dbReference type="Proteomes" id="UP000235015">
    <property type="component" value="Unassembled WGS sequence"/>
</dbReference>
<dbReference type="AlphaFoldDB" id="A0A2N6CSQ9"/>
<dbReference type="RefSeq" id="WP_273440663.1">
    <property type="nucleotide sequence ID" value="NZ_PKUN01000027.1"/>
</dbReference>
<name>A0A2N6CSQ9_9GAMM</name>
<keyword evidence="1" id="KW-1133">Transmembrane helix</keyword>
<evidence type="ECO:0000313" key="2">
    <source>
        <dbReference type="EMBL" id="PLX60156.1"/>
    </source>
</evidence>
<organism evidence="2 3">
    <name type="scientific">Sedimenticola selenatireducens</name>
    <dbReference type="NCBI Taxonomy" id="191960"/>
    <lineage>
        <taxon>Bacteria</taxon>
        <taxon>Pseudomonadati</taxon>
        <taxon>Pseudomonadota</taxon>
        <taxon>Gammaproteobacteria</taxon>
        <taxon>Chromatiales</taxon>
        <taxon>Sedimenticolaceae</taxon>
        <taxon>Sedimenticola</taxon>
    </lineage>
</organism>
<comment type="caution">
    <text evidence="2">The sequence shown here is derived from an EMBL/GenBank/DDBJ whole genome shotgun (WGS) entry which is preliminary data.</text>
</comment>
<keyword evidence="1" id="KW-0472">Membrane</keyword>
<protein>
    <recommendedName>
        <fullName evidence="4">Type II secretion system protein GspC N-terminal domain-containing protein</fullName>
    </recommendedName>
</protein>
<evidence type="ECO:0008006" key="4">
    <source>
        <dbReference type="Google" id="ProtNLM"/>
    </source>
</evidence>
<accession>A0A2N6CSQ9</accession>
<reference evidence="2 3" key="1">
    <citation type="submission" date="2017-11" db="EMBL/GenBank/DDBJ databases">
        <title>Genome-resolved metagenomics identifies genetic mobility, metabolic interactions, and unexpected diversity in perchlorate-reducing communities.</title>
        <authorList>
            <person name="Barnum T.P."/>
            <person name="Figueroa I.A."/>
            <person name="Carlstrom C.I."/>
            <person name="Lucas L.N."/>
            <person name="Engelbrektson A.L."/>
            <person name="Coates J.D."/>
        </authorList>
    </citation>
    <scope>NUCLEOTIDE SEQUENCE [LARGE SCALE GENOMIC DNA]</scope>
    <source>
        <strain evidence="2">BM301</strain>
    </source>
</reference>
<feature type="transmembrane region" description="Helical" evidence="1">
    <location>
        <begin position="7"/>
        <end position="26"/>
    </location>
</feature>
<gene>
    <name evidence="2" type="ORF">C0630_16670</name>
</gene>
<evidence type="ECO:0000313" key="3">
    <source>
        <dbReference type="Proteomes" id="UP000235015"/>
    </source>
</evidence>
<evidence type="ECO:0000256" key="1">
    <source>
        <dbReference type="SAM" id="Phobius"/>
    </source>
</evidence>
<dbReference type="EMBL" id="PKUN01000027">
    <property type="protein sequence ID" value="PLX60156.1"/>
    <property type="molecule type" value="Genomic_DNA"/>
</dbReference>
<keyword evidence="1" id="KW-0812">Transmembrane</keyword>
<proteinExistence type="predicted"/>